<protein>
    <submittedName>
        <fullName evidence="1">Uncharacterized protein</fullName>
    </submittedName>
</protein>
<name>A0AA42VD56_AERCA</name>
<accession>A0AA42VD56</accession>
<proteinExistence type="predicted"/>
<dbReference type="RefSeq" id="WP_279981536.1">
    <property type="nucleotide sequence ID" value="NZ_JAOCFT010000001.1"/>
</dbReference>
<dbReference type="AlphaFoldDB" id="A0AA42VD56"/>
<gene>
    <name evidence="1" type="ORF">N5I07_14620</name>
</gene>
<evidence type="ECO:0000313" key="2">
    <source>
        <dbReference type="Proteomes" id="UP001160758"/>
    </source>
</evidence>
<reference evidence="1" key="1">
    <citation type="submission" date="2022-09" db="EMBL/GenBank/DDBJ databases">
        <title>Intensive care unit water sources are persistently colonized with multi-drug resistant bacteria and are the site of extensive horizontal gene transfer of antibiotic resistance genes.</title>
        <authorList>
            <person name="Diorio-Toth L."/>
        </authorList>
    </citation>
    <scope>NUCLEOTIDE SEQUENCE</scope>
    <source>
        <strain evidence="1">GD03796</strain>
    </source>
</reference>
<sequence>MKKRFLAMVGDHMPSHLIMNKRMMCNGAMAGVGSIHLLQQVGALFLERGKTTLMETQIMPLSAQKVNKAYATALGLQLPTCCF</sequence>
<dbReference type="EMBL" id="JAOCFT010000001">
    <property type="protein sequence ID" value="MDH1898771.1"/>
    <property type="molecule type" value="Genomic_DNA"/>
</dbReference>
<organism evidence="1 2">
    <name type="scientific">Aeromonas caviae</name>
    <name type="common">Aeromonas punctata</name>
    <dbReference type="NCBI Taxonomy" id="648"/>
    <lineage>
        <taxon>Bacteria</taxon>
        <taxon>Pseudomonadati</taxon>
        <taxon>Pseudomonadota</taxon>
        <taxon>Gammaproteobacteria</taxon>
        <taxon>Aeromonadales</taxon>
        <taxon>Aeromonadaceae</taxon>
        <taxon>Aeromonas</taxon>
    </lineage>
</organism>
<comment type="caution">
    <text evidence="1">The sequence shown here is derived from an EMBL/GenBank/DDBJ whole genome shotgun (WGS) entry which is preliminary data.</text>
</comment>
<evidence type="ECO:0000313" key="1">
    <source>
        <dbReference type="EMBL" id="MDH1898771.1"/>
    </source>
</evidence>
<dbReference type="Proteomes" id="UP001160758">
    <property type="component" value="Unassembled WGS sequence"/>
</dbReference>